<reference evidence="2" key="1">
    <citation type="journal article" date="2014" name="PLoS ONE">
        <title>Transcriptome-Based Identification of ABC Transporters in the Western Tarnished Plant Bug Lygus hesperus.</title>
        <authorList>
            <person name="Hull J.J."/>
            <person name="Chaney K."/>
            <person name="Geib S.M."/>
            <person name="Fabrick J.A."/>
            <person name="Brent C.S."/>
            <person name="Walsh D."/>
            <person name="Lavine L.C."/>
        </authorList>
    </citation>
    <scope>NUCLEOTIDE SEQUENCE</scope>
</reference>
<reference evidence="2" key="2">
    <citation type="submission" date="2014-07" db="EMBL/GenBank/DDBJ databases">
        <authorList>
            <person name="Hull J."/>
        </authorList>
    </citation>
    <scope>NUCLEOTIDE SEQUENCE</scope>
</reference>
<gene>
    <name evidence="2" type="primary">OM45_0</name>
    <name evidence="2" type="ORF">CM83_56003</name>
</gene>
<feature type="region of interest" description="Disordered" evidence="1">
    <location>
        <begin position="132"/>
        <end position="168"/>
    </location>
</feature>
<feature type="non-terminal residue" evidence="2">
    <location>
        <position position="1"/>
    </location>
</feature>
<dbReference type="AlphaFoldDB" id="A0A0A9XBS5"/>
<evidence type="ECO:0000313" key="2">
    <source>
        <dbReference type="EMBL" id="JAG17086.1"/>
    </source>
</evidence>
<proteinExistence type="predicted"/>
<feature type="compositionally biased region" description="Acidic residues" evidence="1">
    <location>
        <begin position="149"/>
        <end position="168"/>
    </location>
</feature>
<sequence length="168" mass="18728">HVLVATPSLFFEVDFQFCLAFSNDAQLIPSQSLTVVIAGSTETMDEEVKENPVEEALDNGLSDLMKSISTIQNRLKNITNTSLGNFTGKFDEEIQNGLETITKDVTYDNLIEKIKQAKNKIKEIHNKVSSTMSDLENNWPEANITRQDEMDDEDDSGGTEEDFVSVSS</sequence>
<organism evidence="2">
    <name type="scientific">Lygus hesperus</name>
    <name type="common">Western plant bug</name>
    <dbReference type="NCBI Taxonomy" id="30085"/>
    <lineage>
        <taxon>Eukaryota</taxon>
        <taxon>Metazoa</taxon>
        <taxon>Ecdysozoa</taxon>
        <taxon>Arthropoda</taxon>
        <taxon>Hexapoda</taxon>
        <taxon>Insecta</taxon>
        <taxon>Pterygota</taxon>
        <taxon>Neoptera</taxon>
        <taxon>Paraneoptera</taxon>
        <taxon>Hemiptera</taxon>
        <taxon>Heteroptera</taxon>
        <taxon>Panheteroptera</taxon>
        <taxon>Cimicomorpha</taxon>
        <taxon>Miridae</taxon>
        <taxon>Mirini</taxon>
        <taxon>Lygus</taxon>
    </lineage>
</organism>
<protein>
    <submittedName>
        <fullName evidence="2">Mitochondrial outer membrane protein OM45</fullName>
    </submittedName>
</protein>
<evidence type="ECO:0000256" key="1">
    <source>
        <dbReference type="SAM" id="MobiDB-lite"/>
    </source>
</evidence>
<accession>A0A0A9XBS5</accession>
<name>A0A0A9XBS5_LYGHE</name>
<dbReference type="EMBL" id="GBHO01026518">
    <property type="protein sequence ID" value="JAG17086.1"/>
    <property type="molecule type" value="Transcribed_RNA"/>
</dbReference>